<keyword evidence="5" id="KW-1185">Reference proteome</keyword>
<dbReference type="InterPro" id="IPR029058">
    <property type="entry name" value="AB_hydrolase_fold"/>
</dbReference>
<protein>
    <submittedName>
        <fullName evidence="4">Esterase</fullName>
    </submittedName>
</protein>
<dbReference type="Pfam" id="PF03959">
    <property type="entry name" value="FSH1"/>
    <property type="match status" value="1"/>
</dbReference>
<name>A0ABR2YA19_9PEZI</name>
<dbReference type="SUPFAM" id="SSF53474">
    <property type="entry name" value="alpha/beta-Hydrolases"/>
    <property type="match status" value="1"/>
</dbReference>
<evidence type="ECO:0000313" key="5">
    <source>
        <dbReference type="Proteomes" id="UP001465668"/>
    </source>
</evidence>
<dbReference type="PANTHER" id="PTHR48070">
    <property type="entry name" value="ESTERASE OVCA2"/>
    <property type="match status" value="1"/>
</dbReference>
<evidence type="ECO:0000313" key="4">
    <source>
        <dbReference type="EMBL" id="KAK9784068.1"/>
    </source>
</evidence>
<comment type="similarity">
    <text evidence="1">Belongs to the LovG family.</text>
</comment>
<dbReference type="InterPro" id="IPR050593">
    <property type="entry name" value="LovG"/>
</dbReference>
<evidence type="ECO:0000259" key="3">
    <source>
        <dbReference type="Pfam" id="PF03959"/>
    </source>
</evidence>
<reference evidence="4 5" key="1">
    <citation type="submission" date="2024-02" db="EMBL/GenBank/DDBJ databases">
        <title>First draft genome assembly of two strains of Seiridium cardinale.</title>
        <authorList>
            <person name="Emiliani G."/>
            <person name="Scali E."/>
        </authorList>
    </citation>
    <scope>NUCLEOTIDE SEQUENCE [LARGE SCALE GENOMIC DNA]</scope>
    <source>
        <strain evidence="4 5">BM-138-000479</strain>
    </source>
</reference>
<dbReference type="EMBL" id="JARVKM010000001">
    <property type="protein sequence ID" value="KAK9784068.1"/>
    <property type="molecule type" value="Genomic_DNA"/>
</dbReference>
<organism evidence="4 5">
    <name type="scientific">Seiridium cardinale</name>
    <dbReference type="NCBI Taxonomy" id="138064"/>
    <lineage>
        <taxon>Eukaryota</taxon>
        <taxon>Fungi</taxon>
        <taxon>Dikarya</taxon>
        <taxon>Ascomycota</taxon>
        <taxon>Pezizomycotina</taxon>
        <taxon>Sordariomycetes</taxon>
        <taxon>Xylariomycetidae</taxon>
        <taxon>Amphisphaeriales</taxon>
        <taxon>Sporocadaceae</taxon>
        <taxon>Seiridium</taxon>
    </lineage>
</organism>
<dbReference type="Gene3D" id="3.40.50.1820">
    <property type="entry name" value="alpha/beta hydrolase"/>
    <property type="match status" value="1"/>
</dbReference>
<evidence type="ECO:0000256" key="2">
    <source>
        <dbReference type="ARBA" id="ARBA00022801"/>
    </source>
</evidence>
<keyword evidence="2" id="KW-0378">Hydrolase</keyword>
<proteinExistence type="inferred from homology"/>
<accession>A0ABR2YA19</accession>
<feature type="domain" description="Serine hydrolase" evidence="3">
    <location>
        <begin position="16"/>
        <end position="244"/>
    </location>
</feature>
<sequence>MPSKKDTCDGKTLCLPRILCLHGGGTNARIFESQCRVISAHLEPYFRLVFAEAPYESTPGPGVTSVYADYAPFKRWLRWLPEDERTNDESVIHDIDRAVEDAMLSDDKRGATGHWVALLGFSQGAKLAMSLLIRQDVRRARQAPPRAGPHWAFGVILAGRAPPVALDSGFFNSTMLCDPSQLDIVRPPNLIDAMSEDHRVRVPTIHMQGLLDQGLHLHREMLEDYCIEGTTRLIEWDAAHVVALKRTDVNRLVMQILVVARETGVLQD</sequence>
<gene>
    <name evidence="4" type="ORF">SCAR479_00627</name>
</gene>
<evidence type="ECO:0000256" key="1">
    <source>
        <dbReference type="ARBA" id="ARBA00005863"/>
    </source>
</evidence>
<dbReference type="InterPro" id="IPR005645">
    <property type="entry name" value="FSH-like_dom"/>
</dbReference>
<dbReference type="Proteomes" id="UP001465668">
    <property type="component" value="Unassembled WGS sequence"/>
</dbReference>
<comment type="caution">
    <text evidence="4">The sequence shown here is derived from an EMBL/GenBank/DDBJ whole genome shotgun (WGS) entry which is preliminary data.</text>
</comment>
<dbReference type="PANTHER" id="PTHR48070:SF3">
    <property type="entry name" value="ESTERASE DBAE-RELATED"/>
    <property type="match status" value="1"/>
</dbReference>